<dbReference type="InterPro" id="IPR014729">
    <property type="entry name" value="Rossmann-like_a/b/a_fold"/>
</dbReference>
<evidence type="ECO:0000256" key="8">
    <source>
        <dbReference type="HAMAP-Rule" id="MF_01161"/>
    </source>
</evidence>
<proteinExistence type="inferred from homology"/>
<dbReference type="InterPro" id="IPR012796">
    <property type="entry name" value="Lysidine-tRNA-synth_C"/>
</dbReference>
<comment type="catalytic activity">
    <reaction evidence="7 8">
        <text>cytidine(34) in tRNA(Ile2) + L-lysine + ATP = lysidine(34) in tRNA(Ile2) + AMP + diphosphate + H(+)</text>
        <dbReference type="Rhea" id="RHEA:43744"/>
        <dbReference type="Rhea" id="RHEA-COMP:10625"/>
        <dbReference type="Rhea" id="RHEA-COMP:10670"/>
        <dbReference type="ChEBI" id="CHEBI:15378"/>
        <dbReference type="ChEBI" id="CHEBI:30616"/>
        <dbReference type="ChEBI" id="CHEBI:32551"/>
        <dbReference type="ChEBI" id="CHEBI:33019"/>
        <dbReference type="ChEBI" id="CHEBI:82748"/>
        <dbReference type="ChEBI" id="CHEBI:83665"/>
        <dbReference type="ChEBI" id="CHEBI:456215"/>
        <dbReference type="EC" id="6.3.4.19"/>
    </reaction>
</comment>
<evidence type="ECO:0000313" key="11">
    <source>
        <dbReference type="Proteomes" id="UP001253545"/>
    </source>
</evidence>
<accession>A0ABU2ZN84</accession>
<name>A0ABU2ZN84_9ALTE</name>
<comment type="similarity">
    <text evidence="8">Belongs to the tRNA(Ile)-lysidine synthase family.</text>
</comment>
<comment type="domain">
    <text evidence="8">The N-terminal region contains the highly conserved SGGXDS motif, predicted to be a P-loop motif involved in ATP binding.</text>
</comment>
<dbReference type="Gene3D" id="1.20.59.20">
    <property type="match status" value="1"/>
</dbReference>
<evidence type="ECO:0000256" key="1">
    <source>
        <dbReference type="ARBA" id="ARBA00004496"/>
    </source>
</evidence>
<dbReference type="PANTHER" id="PTHR43033:SF1">
    <property type="entry name" value="TRNA(ILE)-LYSIDINE SYNTHASE-RELATED"/>
    <property type="match status" value="1"/>
</dbReference>
<protein>
    <recommendedName>
        <fullName evidence="8">tRNA(Ile)-lysidine synthase</fullName>
        <ecNumber evidence="8">6.3.4.19</ecNumber>
    </recommendedName>
    <alternativeName>
        <fullName evidence="8">tRNA(Ile)-2-lysyl-cytidine synthase</fullName>
    </alternativeName>
    <alternativeName>
        <fullName evidence="8">tRNA(Ile)-lysidine synthetase</fullName>
    </alternativeName>
</protein>
<dbReference type="SUPFAM" id="SSF52402">
    <property type="entry name" value="Adenine nucleotide alpha hydrolases-like"/>
    <property type="match status" value="1"/>
</dbReference>
<evidence type="ECO:0000256" key="6">
    <source>
        <dbReference type="ARBA" id="ARBA00022840"/>
    </source>
</evidence>
<dbReference type="Gene3D" id="3.40.50.620">
    <property type="entry name" value="HUPs"/>
    <property type="match status" value="1"/>
</dbReference>
<organism evidence="10 11">
    <name type="scientific">Glaciecola petra</name>
    <dbReference type="NCBI Taxonomy" id="3075602"/>
    <lineage>
        <taxon>Bacteria</taxon>
        <taxon>Pseudomonadati</taxon>
        <taxon>Pseudomonadota</taxon>
        <taxon>Gammaproteobacteria</taxon>
        <taxon>Alteromonadales</taxon>
        <taxon>Alteromonadaceae</taxon>
        <taxon>Glaciecola</taxon>
    </lineage>
</organism>
<dbReference type="EMBL" id="JAVRHX010000001">
    <property type="protein sequence ID" value="MDT0593711.1"/>
    <property type="molecule type" value="Genomic_DNA"/>
</dbReference>
<dbReference type="SUPFAM" id="SSF82829">
    <property type="entry name" value="MesJ substrate recognition domain-like"/>
    <property type="match status" value="1"/>
</dbReference>
<evidence type="ECO:0000256" key="5">
    <source>
        <dbReference type="ARBA" id="ARBA00022741"/>
    </source>
</evidence>
<comment type="caution">
    <text evidence="10">The sequence shown here is derived from an EMBL/GenBank/DDBJ whole genome shotgun (WGS) entry which is preliminary data.</text>
</comment>
<evidence type="ECO:0000256" key="4">
    <source>
        <dbReference type="ARBA" id="ARBA00022694"/>
    </source>
</evidence>
<keyword evidence="2 8" id="KW-0963">Cytoplasm</keyword>
<dbReference type="PANTHER" id="PTHR43033">
    <property type="entry name" value="TRNA(ILE)-LYSIDINE SYNTHASE-RELATED"/>
    <property type="match status" value="1"/>
</dbReference>
<comment type="subcellular location">
    <subcellularLocation>
        <location evidence="1 8">Cytoplasm</location>
    </subcellularLocation>
</comment>
<dbReference type="InterPro" id="IPR012094">
    <property type="entry name" value="tRNA_Ile_lys_synt"/>
</dbReference>
<keyword evidence="4 8" id="KW-0819">tRNA processing</keyword>
<dbReference type="InterPro" id="IPR015262">
    <property type="entry name" value="tRNA_Ile_lys_synt_subst-bd"/>
</dbReference>
<evidence type="ECO:0000313" key="10">
    <source>
        <dbReference type="EMBL" id="MDT0593711.1"/>
    </source>
</evidence>
<evidence type="ECO:0000259" key="9">
    <source>
        <dbReference type="SMART" id="SM00977"/>
    </source>
</evidence>
<evidence type="ECO:0000256" key="7">
    <source>
        <dbReference type="ARBA" id="ARBA00048539"/>
    </source>
</evidence>
<dbReference type="SMART" id="SM00977">
    <property type="entry name" value="TilS_C"/>
    <property type="match status" value="1"/>
</dbReference>
<dbReference type="EC" id="6.3.4.19" evidence="8"/>
<comment type="function">
    <text evidence="8">Ligates lysine onto the cytidine present at position 34 of the AUA codon-specific tRNA(Ile) that contains the anticodon CAU, in an ATP-dependent manner. Cytidine is converted to lysidine, thus changing the amino acid specificity of the tRNA from methionine to isoleucine.</text>
</comment>
<keyword evidence="11" id="KW-1185">Reference proteome</keyword>
<dbReference type="SUPFAM" id="SSF56037">
    <property type="entry name" value="PheT/TilS domain"/>
    <property type="match status" value="1"/>
</dbReference>
<dbReference type="Proteomes" id="UP001253545">
    <property type="component" value="Unassembled WGS sequence"/>
</dbReference>
<dbReference type="RefSeq" id="WP_311367214.1">
    <property type="nucleotide sequence ID" value="NZ_JAVRHX010000001.1"/>
</dbReference>
<dbReference type="CDD" id="cd01992">
    <property type="entry name" value="TilS_N"/>
    <property type="match status" value="1"/>
</dbReference>
<sequence length="488" mass="55569">MNLSASAQLKLKAELLKELALSLDLPFAADLDNNEFDLTHVHVCVALSGGMDSSVLLHLLSILQTTYQTKSFNLSAIYINHKLSQNADSWQDFCADKCKQYKIEFASQAVNIERKPRQSLEAIARKMRYQALSDVIARLHNSRSDSEKCQQKICVALAQHKDDQAETFFLQLKRGAGVKGLAAMASHFERHDTQFVRPLLNFTREQLFSFATHENLAWIEDESNDDDSFDRNYLRKNVMPFITQKWPQFTTTLSRSARLCADADTVIGEYMLSLAPTICQGQNRIDIASFNKLSVPTQRSFLRFWLSSFLQTAPSLKQLEAILGLCLKSTTASAHIRVEDYAVERFQEQLVLSAIPNNTSEENIPSYITDKPRELVFDQTGAIVITNKIRLEQVSDKTQHKDSVYLLPQESLTWSFGASNLKFKPFENRPTKALKNWYQEWGVSPMQRQKVIVISSGTQAYMVIIEDKVKWSKSEIVKPIYAKVVFSK</sequence>
<dbReference type="InterPro" id="IPR011063">
    <property type="entry name" value="TilS/TtcA_N"/>
</dbReference>
<dbReference type="NCBIfam" id="TIGR02432">
    <property type="entry name" value="lysidine_TilS_N"/>
    <property type="match status" value="1"/>
</dbReference>
<keyword evidence="5 8" id="KW-0547">Nucleotide-binding</keyword>
<keyword evidence="3 8" id="KW-0436">Ligase</keyword>
<dbReference type="InterPro" id="IPR012795">
    <property type="entry name" value="tRNA_Ile_lys_synt_N"/>
</dbReference>
<evidence type="ECO:0000256" key="3">
    <source>
        <dbReference type="ARBA" id="ARBA00022598"/>
    </source>
</evidence>
<evidence type="ECO:0000256" key="2">
    <source>
        <dbReference type="ARBA" id="ARBA00022490"/>
    </source>
</evidence>
<feature type="binding site" evidence="8">
    <location>
        <begin position="48"/>
        <end position="53"/>
    </location>
    <ligand>
        <name>ATP</name>
        <dbReference type="ChEBI" id="CHEBI:30616"/>
    </ligand>
</feature>
<dbReference type="HAMAP" id="MF_01161">
    <property type="entry name" value="tRNA_Ile_lys_synt"/>
    <property type="match status" value="1"/>
</dbReference>
<dbReference type="Pfam" id="PF09179">
    <property type="entry name" value="TilS"/>
    <property type="match status" value="1"/>
</dbReference>
<keyword evidence="6 8" id="KW-0067">ATP-binding</keyword>
<dbReference type="GO" id="GO:0032267">
    <property type="term" value="F:tRNA(Ile)-lysidine synthase activity"/>
    <property type="evidence" value="ECO:0007669"/>
    <property type="project" value="UniProtKB-EC"/>
</dbReference>
<dbReference type="Pfam" id="PF01171">
    <property type="entry name" value="ATP_bind_3"/>
    <property type="match status" value="1"/>
</dbReference>
<dbReference type="Pfam" id="PF11734">
    <property type="entry name" value="TilS_C"/>
    <property type="match status" value="1"/>
</dbReference>
<feature type="domain" description="Lysidine-tRNA(Ile) synthetase C-terminal" evidence="9">
    <location>
        <begin position="412"/>
        <end position="471"/>
    </location>
</feature>
<gene>
    <name evidence="8 10" type="primary">tilS</name>
    <name evidence="10" type="ORF">RM552_02490</name>
</gene>
<reference evidence="10 11" key="1">
    <citation type="submission" date="2023-09" db="EMBL/GenBank/DDBJ databases">
        <authorList>
            <person name="Rey-Velasco X."/>
        </authorList>
    </citation>
    <scope>NUCLEOTIDE SEQUENCE [LARGE SCALE GENOMIC DNA]</scope>
    <source>
        <strain evidence="10 11">P117</strain>
    </source>
</reference>